<dbReference type="Proteomes" id="UP000070501">
    <property type="component" value="Unassembled WGS sequence"/>
</dbReference>
<dbReference type="PANTHER" id="PTHR43713">
    <property type="entry name" value="GLUTAMATE-1-SEMIALDEHYDE 2,1-AMINOMUTASE"/>
    <property type="match status" value="1"/>
</dbReference>
<dbReference type="EMBL" id="KQ964253">
    <property type="protein sequence ID" value="KXJ90158.1"/>
    <property type="molecule type" value="Genomic_DNA"/>
</dbReference>
<dbReference type="InterPro" id="IPR015421">
    <property type="entry name" value="PyrdxlP-dep_Trfase_major"/>
</dbReference>
<comment type="similarity">
    <text evidence="3">Belongs to the class-III pyridoxal-phosphate-dependent aminotransferase family.</text>
</comment>
<dbReference type="InterPro" id="IPR005814">
    <property type="entry name" value="Aminotrans_3"/>
</dbReference>
<dbReference type="InParanoid" id="A0A136IZ35"/>
<reference evidence="5" key="1">
    <citation type="submission" date="2016-02" db="EMBL/GenBank/DDBJ databases">
        <title>Draft genome sequence of Microdochium bolleyi, a fungal endophyte of beachgrass.</title>
        <authorList>
            <consortium name="DOE Joint Genome Institute"/>
            <person name="David A.S."/>
            <person name="May G."/>
            <person name="Haridas S."/>
            <person name="Lim J."/>
            <person name="Wang M."/>
            <person name="Labutti K."/>
            <person name="Lipzen A."/>
            <person name="Barry K."/>
            <person name="Grigoriev I.V."/>
        </authorList>
    </citation>
    <scope>NUCLEOTIDE SEQUENCE [LARGE SCALE GENOMIC DNA]</scope>
    <source>
        <strain evidence="5">J235TASD1</strain>
    </source>
</reference>
<organism evidence="4 5">
    <name type="scientific">Microdochium bolleyi</name>
    <dbReference type="NCBI Taxonomy" id="196109"/>
    <lineage>
        <taxon>Eukaryota</taxon>
        <taxon>Fungi</taxon>
        <taxon>Dikarya</taxon>
        <taxon>Ascomycota</taxon>
        <taxon>Pezizomycotina</taxon>
        <taxon>Sordariomycetes</taxon>
        <taxon>Xylariomycetidae</taxon>
        <taxon>Xylariales</taxon>
        <taxon>Microdochiaceae</taxon>
        <taxon>Microdochium</taxon>
    </lineage>
</organism>
<evidence type="ECO:0000256" key="1">
    <source>
        <dbReference type="ARBA" id="ARBA00001933"/>
    </source>
</evidence>
<dbReference type="PANTHER" id="PTHR43713:SF3">
    <property type="entry name" value="GLUTAMATE-1-SEMIALDEHYDE 2,1-AMINOMUTASE 1, CHLOROPLASTIC-RELATED"/>
    <property type="match status" value="1"/>
</dbReference>
<dbReference type="InterPro" id="IPR015422">
    <property type="entry name" value="PyrdxlP-dep_Trfase_small"/>
</dbReference>
<evidence type="ECO:0000313" key="5">
    <source>
        <dbReference type="Proteomes" id="UP000070501"/>
    </source>
</evidence>
<keyword evidence="2 3" id="KW-0663">Pyridoxal phosphate</keyword>
<dbReference type="SUPFAM" id="SSF53383">
    <property type="entry name" value="PLP-dependent transferases"/>
    <property type="match status" value="1"/>
</dbReference>
<dbReference type="AlphaFoldDB" id="A0A136IZ35"/>
<gene>
    <name evidence="4" type="ORF">Micbo1qcDRAFT_189256</name>
</gene>
<protein>
    <submittedName>
        <fullName evidence="4">Pyridoxal phosphate-dependent transferase</fullName>
    </submittedName>
</protein>
<evidence type="ECO:0000256" key="3">
    <source>
        <dbReference type="RuleBase" id="RU003560"/>
    </source>
</evidence>
<dbReference type="GO" id="GO:0030170">
    <property type="term" value="F:pyridoxal phosphate binding"/>
    <property type="evidence" value="ECO:0007669"/>
    <property type="project" value="InterPro"/>
</dbReference>
<dbReference type="GO" id="GO:0008483">
    <property type="term" value="F:transaminase activity"/>
    <property type="evidence" value="ECO:0007669"/>
    <property type="project" value="InterPro"/>
</dbReference>
<evidence type="ECO:0000256" key="2">
    <source>
        <dbReference type="ARBA" id="ARBA00022898"/>
    </source>
</evidence>
<proteinExistence type="inferred from homology"/>
<accession>A0A136IZ35</accession>
<keyword evidence="5" id="KW-1185">Reference proteome</keyword>
<evidence type="ECO:0000313" key="4">
    <source>
        <dbReference type="EMBL" id="KXJ90158.1"/>
    </source>
</evidence>
<dbReference type="Gene3D" id="3.90.1150.10">
    <property type="entry name" value="Aspartate Aminotransferase, domain 1"/>
    <property type="match status" value="1"/>
</dbReference>
<dbReference type="Gene3D" id="3.40.640.10">
    <property type="entry name" value="Type I PLP-dependent aspartate aminotransferase-like (Major domain)"/>
    <property type="match status" value="1"/>
</dbReference>
<keyword evidence="4" id="KW-0808">Transferase</keyword>
<name>A0A136IZ35_9PEZI</name>
<sequence>MGSLHPMPPSSRDATISEALQAALARYTKRNPESLRLHESALLSLPGGNTRSLLHDAPFPTLMARGQGHTLYSVDGHAYTDLVGELTAGLFGHSHPVLLQTLADTAREVGLSLGATNPLEARYAGLLCERFGVERVRFTNSGTEANLHALAAARKFTGRRKVVVFTGGYHGGVLTFGAPYGQAENNVDQDTFVLVEYNDCEGLVQAFGREGEDSIAAVLVEPMQGSAGFIPATREFLETIQEQCAQSGAVFILDEVMTSRLAPAGLQSTFRPQAGAESNNSAAAIRPGLTTFGKYLGGGMPFGAFGGSAEIMGVYDPRKADSLFHSGTFQNNTLMLAMGHAALSQVYTPEKALAHSERGERLRARLAAATRDTVLSVTGIGSLMCMHFGAGWARLGSVVKSKEQGGPEDEDLKTLFWLEMLECGFWVQRRGSIALILEMPLEEDDKFVEAVTRFVEKYRECLALEV</sequence>
<dbReference type="Pfam" id="PF00202">
    <property type="entry name" value="Aminotran_3"/>
    <property type="match status" value="1"/>
</dbReference>
<dbReference type="InterPro" id="IPR015424">
    <property type="entry name" value="PyrdxlP-dep_Trfase"/>
</dbReference>
<dbReference type="STRING" id="196109.A0A136IZ35"/>
<comment type="cofactor">
    <cofactor evidence="1">
        <name>pyridoxal 5'-phosphate</name>
        <dbReference type="ChEBI" id="CHEBI:597326"/>
    </cofactor>
</comment>
<dbReference type="OrthoDB" id="425114at2759"/>